<reference evidence="2" key="1">
    <citation type="submission" date="2021-03" db="EMBL/GenBank/DDBJ databases">
        <title>Assistant Professor.</title>
        <authorList>
            <person name="Huq M.A."/>
        </authorList>
    </citation>
    <scope>NUCLEOTIDE SEQUENCE [LARGE SCALE GENOMIC DNA]</scope>
    <source>
        <strain evidence="2">MAH-28</strain>
    </source>
</reference>
<comment type="caution">
    <text evidence="1">The sequence shown here is derived from an EMBL/GenBank/DDBJ whole genome shotgun (WGS) entry which is preliminary data.</text>
</comment>
<proteinExistence type="predicted"/>
<evidence type="ECO:0000313" key="2">
    <source>
        <dbReference type="Proteomes" id="UP000679126"/>
    </source>
</evidence>
<organism evidence="1 2">
    <name type="scientific">Chitinophaga chungangae</name>
    <dbReference type="NCBI Taxonomy" id="2821488"/>
    <lineage>
        <taxon>Bacteria</taxon>
        <taxon>Pseudomonadati</taxon>
        <taxon>Bacteroidota</taxon>
        <taxon>Chitinophagia</taxon>
        <taxon>Chitinophagales</taxon>
        <taxon>Chitinophagaceae</taxon>
        <taxon>Chitinophaga</taxon>
    </lineage>
</organism>
<evidence type="ECO:0000313" key="1">
    <source>
        <dbReference type="EMBL" id="MBO9154492.1"/>
    </source>
</evidence>
<dbReference type="RefSeq" id="WP_209147610.1">
    <property type="nucleotide sequence ID" value="NZ_JAGHKP010000004.1"/>
</dbReference>
<name>A0ABS3YIK1_9BACT</name>
<dbReference type="Proteomes" id="UP000679126">
    <property type="component" value="Unassembled WGS sequence"/>
</dbReference>
<dbReference type="EMBL" id="JAGHKP010000004">
    <property type="protein sequence ID" value="MBO9154492.1"/>
    <property type="molecule type" value="Genomic_DNA"/>
</dbReference>
<sequence>MNLLLLVISIYSGFLSSLPWLPGSDRSQTGIYVISVKARMSPGQPYADFLPDDSVFYHQGFGIEKVMKVQDLIVGDNLSRRNETHGYYFVDFIRHRVADLGMDGPTQSTGKINWSRMEILKMGTQFSFRHYNGEKYTSKDTTISGRNFRLIRYIASGVTPLNGAVVTLYFVPGNKEVSFYYKTDQAFNGNLRMMHTSGPGLRGESLMTISFIPVNKDDKKIRQIIQLQKRAGLL</sequence>
<gene>
    <name evidence="1" type="ORF">J7I43_19870</name>
</gene>
<keyword evidence="2" id="KW-1185">Reference proteome</keyword>
<evidence type="ECO:0008006" key="3">
    <source>
        <dbReference type="Google" id="ProtNLM"/>
    </source>
</evidence>
<accession>A0ABS3YIK1</accession>
<protein>
    <recommendedName>
        <fullName evidence="3">GLPGLI family protein</fullName>
    </recommendedName>
</protein>